<feature type="signal peptide" evidence="1">
    <location>
        <begin position="1"/>
        <end position="21"/>
    </location>
</feature>
<evidence type="ECO:0000256" key="1">
    <source>
        <dbReference type="SAM" id="SignalP"/>
    </source>
</evidence>
<dbReference type="RefSeq" id="WP_104793339.1">
    <property type="nucleotide sequence ID" value="NZ_PTPZ01000003.1"/>
</dbReference>
<dbReference type="AlphaFoldDB" id="A0A2S7I4Z5"/>
<name>A0A2S7I4Z5_9FLAO</name>
<dbReference type="PROSITE" id="PS51257">
    <property type="entry name" value="PROKAR_LIPOPROTEIN"/>
    <property type="match status" value="1"/>
</dbReference>
<protein>
    <recommendedName>
        <fullName evidence="4">Lipoprotein</fullName>
    </recommendedName>
</protein>
<dbReference type="Proteomes" id="UP000238565">
    <property type="component" value="Unassembled WGS sequence"/>
</dbReference>
<proteinExistence type="predicted"/>
<gene>
    <name evidence="2" type="ORF">C3729_06080</name>
</gene>
<dbReference type="EMBL" id="PTPZ01000003">
    <property type="protein sequence ID" value="PPZ91637.1"/>
    <property type="molecule type" value="Genomic_DNA"/>
</dbReference>
<keyword evidence="1" id="KW-0732">Signal</keyword>
<evidence type="ECO:0000313" key="2">
    <source>
        <dbReference type="EMBL" id="PPZ91637.1"/>
    </source>
</evidence>
<reference evidence="2 3" key="1">
    <citation type="submission" date="2018-02" db="EMBL/GenBank/DDBJ databases">
        <title>Draft genome sequence of bacterial isolates from marine environment.</title>
        <authorList>
            <person name="Singh S.K."/>
            <person name="Hill R."/>
            <person name="Major S."/>
            <person name="Cai H."/>
            <person name="Li Y."/>
        </authorList>
    </citation>
    <scope>NUCLEOTIDE SEQUENCE [LARGE SCALE GENOMIC DNA]</scope>
    <source>
        <strain evidence="2 3">IMET F</strain>
    </source>
</reference>
<organism evidence="2 3">
    <name type="scientific">Cloacibacterium normanense</name>
    <dbReference type="NCBI Taxonomy" id="237258"/>
    <lineage>
        <taxon>Bacteria</taxon>
        <taxon>Pseudomonadati</taxon>
        <taxon>Bacteroidota</taxon>
        <taxon>Flavobacteriia</taxon>
        <taxon>Flavobacteriales</taxon>
        <taxon>Weeksellaceae</taxon>
    </lineage>
</organism>
<sequence length="197" mass="23419">MRKIFAYLFLIVLLTSCIANTKMSLSSSYKDEFILNKSKKYLFIKNNLHTNDLSFIKTVDNDFKNIFGENMYVKNSLLEFDNDRFVRVTDGFVDIMKENYSEEFDYLVILRFMRKPENKDDLDNKIIKVKIDDVSKTRVYHTVLQIVDLKQGKIVYSKEAISDYKKNFSTGITTTPLKQLYDTYDHLLKEFRKKIYN</sequence>
<evidence type="ECO:0008006" key="4">
    <source>
        <dbReference type="Google" id="ProtNLM"/>
    </source>
</evidence>
<accession>A0A2S7I4Z5</accession>
<feature type="chain" id="PRO_5015524799" description="Lipoprotein" evidence="1">
    <location>
        <begin position="22"/>
        <end position="197"/>
    </location>
</feature>
<comment type="caution">
    <text evidence="2">The sequence shown here is derived from an EMBL/GenBank/DDBJ whole genome shotgun (WGS) entry which is preliminary data.</text>
</comment>
<evidence type="ECO:0000313" key="3">
    <source>
        <dbReference type="Proteomes" id="UP000238565"/>
    </source>
</evidence>